<dbReference type="Pfam" id="PF04138">
    <property type="entry name" value="GtrA_DPMS_TM"/>
    <property type="match status" value="1"/>
</dbReference>
<evidence type="ECO:0000256" key="2">
    <source>
        <dbReference type="ARBA" id="ARBA00009399"/>
    </source>
</evidence>
<name>A0A7G9SLJ6_9GAMM</name>
<protein>
    <submittedName>
        <fullName evidence="8">GtrA family protein</fullName>
    </submittedName>
</protein>
<feature type="transmembrane region" description="Helical" evidence="6">
    <location>
        <begin position="14"/>
        <end position="39"/>
    </location>
</feature>
<reference evidence="8 9" key="1">
    <citation type="submission" date="2020-08" db="EMBL/GenBank/DDBJ databases">
        <title>Genome sequence of Thermomonas carbonis KCTC 42013T.</title>
        <authorList>
            <person name="Hyun D.-W."/>
            <person name="Bae J.-W."/>
        </authorList>
    </citation>
    <scope>NUCLEOTIDE SEQUENCE [LARGE SCALE GENOMIC DNA]</scope>
    <source>
        <strain evidence="8 9">KCTC 42013</strain>
    </source>
</reference>
<keyword evidence="3 6" id="KW-0812">Transmembrane</keyword>
<dbReference type="GO" id="GO:0005886">
    <property type="term" value="C:plasma membrane"/>
    <property type="evidence" value="ECO:0007669"/>
    <property type="project" value="TreeGrafter"/>
</dbReference>
<evidence type="ECO:0000256" key="4">
    <source>
        <dbReference type="ARBA" id="ARBA00022989"/>
    </source>
</evidence>
<keyword evidence="9" id="KW-1185">Reference proteome</keyword>
<feature type="domain" description="GtrA/DPMS transmembrane" evidence="7">
    <location>
        <begin position="16"/>
        <end position="133"/>
    </location>
</feature>
<evidence type="ECO:0000313" key="8">
    <source>
        <dbReference type="EMBL" id="QNN68721.1"/>
    </source>
</evidence>
<sequence>MTRFPIAAWLRHDLFRYFAASVLALLADLGTLSTCLRLLHFSLGWSASIGFAVGALVAYLLSIRWVFRQRAFADAPAVEFLAFVGIGIAGLGITQVLLWLGVVKLHLLPELVKLAAAIVTFVFNYLVRKTLLFAASARALRTSKDSA</sequence>
<dbReference type="AlphaFoldDB" id="A0A7G9SLJ6"/>
<evidence type="ECO:0000259" key="7">
    <source>
        <dbReference type="Pfam" id="PF04138"/>
    </source>
</evidence>
<feature type="transmembrane region" description="Helical" evidence="6">
    <location>
        <begin position="114"/>
        <end position="135"/>
    </location>
</feature>
<keyword evidence="4 6" id="KW-1133">Transmembrane helix</keyword>
<dbReference type="InterPro" id="IPR051401">
    <property type="entry name" value="GtrA_CellWall_Glycosyl"/>
</dbReference>
<evidence type="ECO:0000256" key="1">
    <source>
        <dbReference type="ARBA" id="ARBA00004141"/>
    </source>
</evidence>
<accession>A0A7G9SLJ6</accession>
<evidence type="ECO:0000313" key="9">
    <source>
        <dbReference type="Proteomes" id="UP000515804"/>
    </source>
</evidence>
<dbReference type="InterPro" id="IPR007267">
    <property type="entry name" value="GtrA_DPMS_TM"/>
</dbReference>
<evidence type="ECO:0000256" key="3">
    <source>
        <dbReference type="ARBA" id="ARBA00022692"/>
    </source>
</evidence>
<comment type="similarity">
    <text evidence="2">Belongs to the GtrA family.</text>
</comment>
<proteinExistence type="inferred from homology"/>
<keyword evidence="5 6" id="KW-0472">Membrane</keyword>
<organism evidence="8 9">
    <name type="scientific">Thermomonas carbonis</name>
    <dbReference type="NCBI Taxonomy" id="1463158"/>
    <lineage>
        <taxon>Bacteria</taxon>
        <taxon>Pseudomonadati</taxon>
        <taxon>Pseudomonadota</taxon>
        <taxon>Gammaproteobacteria</taxon>
        <taxon>Lysobacterales</taxon>
        <taxon>Lysobacteraceae</taxon>
        <taxon>Thermomonas</taxon>
    </lineage>
</organism>
<evidence type="ECO:0000256" key="5">
    <source>
        <dbReference type="ARBA" id="ARBA00023136"/>
    </source>
</evidence>
<dbReference type="KEGG" id="tcn:H9L16_08120"/>
<dbReference type="PANTHER" id="PTHR38459">
    <property type="entry name" value="PROPHAGE BACTOPRENOL-LINKED GLUCOSE TRANSLOCASE HOMOLOG"/>
    <property type="match status" value="1"/>
</dbReference>
<dbReference type="EMBL" id="CP060719">
    <property type="protein sequence ID" value="QNN68721.1"/>
    <property type="molecule type" value="Genomic_DNA"/>
</dbReference>
<dbReference type="Proteomes" id="UP000515804">
    <property type="component" value="Chromosome"/>
</dbReference>
<feature type="transmembrane region" description="Helical" evidence="6">
    <location>
        <begin position="79"/>
        <end position="102"/>
    </location>
</feature>
<gene>
    <name evidence="8" type="ORF">H9L16_08120</name>
</gene>
<dbReference type="PANTHER" id="PTHR38459:SF1">
    <property type="entry name" value="PROPHAGE BACTOPRENOL-LINKED GLUCOSE TRANSLOCASE HOMOLOG"/>
    <property type="match status" value="1"/>
</dbReference>
<dbReference type="RefSeq" id="WP_187551234.1">
    <property type="nucleotide sequence ID" value="NZ_CP060719.1"/>
</dbReference>
<evidence type="ECO:0000256" key="6">
    <source>
        <dbReference type="SAM" id="Phobius"/>
    </source>
</evidence>
<comment type="subcellular location">
    <subcellularLocation>
        <location evidence="1">Membrane</location>
        <topology evidence="1">Multi-pass membrane protein</topology>
    </subcellularLocation>
</comment>
<dbReference type="GO" id="GO:0000271">
    <property type="term" value="P:polysaccharide biosynthetic process"/>
    <property type="evidence" value="ECO:0007669"/>
    <property type="project" value="InterPro"/>
</dbReference>
<feature type="transmembrane region" description="Helical" evidence="6">
    <location>
        <begin position="45"/>
        <end position="67"/>
    </location>
</feature>